<evidence type="ECO:0000256" key="1">
    <source>
        <dbReference type="ARBA" id="ARBA00001913"/>
    </source>
</evidence>
<dbReference type="InterPro" id="IPR011050">
    <property type="entry name" value="Pectin_lyase_fold/virulence"/>
</dbReference>
<evidence type="ECO:0000256" key="8">
    <source>
        <dbReference type="ARBA" id="ARBA00038263"/>
    </source>
</evidence>
<evidence type="ECO:0000313" key="14">
    <source>
        <dbReference type="Proteomes" id="UP000237846"/>
    </source>
</evidence>
<dbReference type="GO" id="GO:0046872">
    <property type="term" value="F:metal ion binding"/>
    <property type="evidence" value="ECO:0007669"/>
    <property type="project" value="UniProtKB-KW"/>
</dbReference>
<evidence type="ECO:0000259" key="12">
    <source>
        <dbReference type="Pfam" id="PF22842"/>
    </source>
</evidence>
<dbReference type="InterPro" id="IPR052052">
    <property type="entry name" value="Polysaccharide_Lyase_9"/>
</dbReference>
<gene>
    <name evidence="13" type="ORF">CLV72_107270</name>
</gene>
<feature type="signal peptide" evidence="10">
    <location>
        <begin position="1"/>
        <end position="25"/>
    </location>
</feature>
<comment type="caution">
    <text evidence="13">The sequence shown here is derived from an EMBL/GenBank/DDBJ whole genome shotgun (WGS) entry which is preliminary data.</text>
</comment>
<dbReference type="OrthoDB" id="9762467at2"/>
<keyword evidence="6" id="KW-0106">Calcium</keyword>
<dbReference type="SUPFAM" id="SSF51126">
    <property type="entry name" value="Pectin lyase-like"/>
    <property type="match status" value="1"/>
</dbReference>
<dbReference type="InterPro" id="IPR012334">
    <property type="entry name" value="Pectin_lyas_fold"/>
</dbReference>
<comment type="subcellular location">
    <subcellularLocation>
        <location evidence="2">Secreted</location>
    </subcellularLocation>
</comment>
<evidence type="ECO:0000256" key="4">
    <source>
        <dbReference type="ARBA" id="ARBA00022723"/>
    </source>
</evidence>
<dbReference type="AlphaFoldDB" id="A0A2T0PZB1"/>
<proteinExistence type="inferred from homology"/>
<accession>A0A2T0PZB1</accession>
<dbReference type="PROSITE" id="PS51318">
    <property type="entry name" value="TAT"/>
    <property type="match status" value="1"/>
</dbReference>
<dbReference type="GO" id="GO:0005576">
    <property type="term" value="C:extracellular region"/>
    <property type="evidence" value="ECO:0007669"/>
    <property type="project" value="UniProtKB-SubCell"/>
</dbReference>
<reference evidence="13 14" key="1">
    <citation type="submission" date="2018-03" db="EMBL/GenBank/DDBJ databases">
        <title>Genomic Encyclopedia of Archaeal and Bacterial Type Strains, Phase II (KMG-II): from individual species to whole genera.</title>
        <authorList>
            <person name="Goeker M."/>
        </authorList>
    </citation>
    <scope>NUCLEOTIDE SEQUENCE [LARGE SCALE GENOMIC DNA]</scope>
    <source>
        <strain evidence="13 14">DSM 45601</strain>
    </source>
</reference>
<dbReference type="Pfam" id="PF07602">
    <property type="entry name" value="DUF1565"/>
    <property type="match status" value="1"/>
</dbReference>
<name>A0A2T0PZB1_9ACTN</name>
<evidence type="ECO:0000313" key="13">
    <source>
        <dbReference type="EMBL" id="PRX96747.1"/>
    </source>
</evidence>
<keyword evidence="4" id="KW-0479">Metal-binding</keyword>
<evidence type="ECO:0000256" key="10">
    <source>
        <dbReference type="SAM" id="SignalP"/>
    </source>
</evidence>
<evidence type="ECO:0000256" key="6">
    <source>
        <dbReference type="ARBA" id="ARBA00022837"/>
    </source>
</evidence>
<evidence type="ECO:0000256" key="3">
    <source>
        <dbReference type="ARBA" id="ARBA00022525"/>
    </source>
</evidence>
<comment type="similarity">
    <text evidence="8">Belongs to the polysaccharide lyase 9 family.</text>
</comment>
<keyword evidence="14" id="KW-1185">Reference proteome</keyword>
<feature type="region of interest" description="Disordered" evidence="9">
    <location>
        <begin position="200"/>
        <end position="224"/>
    </location>
</feature>
<organism evidence="13 14">
    <name type="scientific">Allonocardiopsis opalescens</name>
    <dbReference type="NCBI Taxonomy" id="1144618"/>
    <lineage>
        <taxon>Bacteria</taxon>
        <taxon>Bacillati</taxon>
        <taxon>Actinomycetota</taxon>
        <taxon>Actinomycetes</taxon>
        <taxon>Streptosporangiales</taxon>
        <taxon>Allonocardiopsis</taxon>
    </lineage>
</organism>
<evidence type="ECO:0000256" key="5">
    <source>
        <dbReference type="ARBA" id="ARBA00022729"/>
    </source>
</evidence>
<dbReference type="SMART" id="SM00710">
    <property type="entry name" value="PbH1"/>
    <property type="match status" value="5"/>
</dbReference>
<feature type="chain" id="PRO_5039311051" evidence="10">
    <location>
        <begin position="26"/>
        <end position="411"/>
    </location>
</feature>
<comment type="cofactor">
    <cofactor evidence="1">
        <name>Ca(2+)</name>
        <dbReference type="ChEBI" id="CHEBI:29108"/>
    </cofactor>
</comment>
<keyword evidence="7" id="KW-0456">Lyase</keyword>
<keyword evidence="3" id="KW-0964">Secreted</keyword>
<feature type="domain" description="DUF1565" evidence="11">
    <location>
        <begin position="55"/>
        <end position="95"/>
    </location>
</feature>
<dbReference type="Gene3D" id="2.160.20.10">
    <property type="entry name" value="Single-stranded right-handed beta-helix, Pectin lyase-like"/>
    <property type="match status" value="1"/>
</dbReference>
<dbReference type="GO" id="GO:0016837">
    <property type="term" value="F:carbon-oxygen lyase activity, acting on polysaccharides"/>
    <property type="evidence" value="ECO:0007669"/>
    <property type="project" value="TreeGrafter"/>
</dbReference>
<feature type="domain" description="Pel9A-like right handed beta-helix region" evidence="12">
    <location>
        <begin position="170"/>
        <end position="341"/>
    </location>
</feature>
<protein>
    <submittedName>
        <fullName evidence="13">Uncharacterized protein DUF1565</fullName>
    </submittedName>
</protein>
<evidence type="ECO:0000256" key="9">
    <source>
        <dbReference type="SAM" id="MobiDB-lite"/>
    </source>
</evidence>
<dbReference type="InterPro" id="IPR053868">
    <property type="entry name" value="Pel9A-like_beta_helix"/>
</dbReference>
<dbReference type="PANTHER" id="PTHR40088:SF1">
    <property type="entry name" value="PECTATE LYASE PEL9"/>
    <property type="match status" value="1"/>
</dbReference>
<dbReference type="PANTHER" id="PTHR40088">
    <property type="entry name" value="PECTATE LYASE (EUROFUNG)"/>
    <property type="match status" value="1"/>
</dbReference>
<evidence type="ECO:0000256" key="2">
    <source>
        <dbReference type="ARBA" id="ARBA00004613"/>
    </source>
</evidence>
<dbReference type="Pfam" id="PF22842">
    <property type="entry name" value="Pel9A-like_beta_helix"/>
    <property type="match status" value="1"/>
</dbReference>
<evidence type="ECO:0000256" key="7">
    <source>
        <dbReference type="ARBA" id="ARBA00023239"/>
    </source>
</evidence>
<dbReference type="InterPro" id="IPR006311">
    <property type="entry name" value="TAT_signal"/>
</dbReference>
<dbReference type="InterPro" id="IPR011459">
    <property type="entry name" value="DUF1565"/>
</dbReference>
<sequence length="411" mass="42750">MRSHPGNRGRTVRALWRGLAAVALAAAVAAAGAGAAAAAPAWSPAAAGELFVAPNGNDSAPGTLSQPLRTLQRAVELATPGTTIQLRAGTYAPSTNIRILKDGTASAPYTITAYRGENVVLDGENMPHTPAPVDGSIPNMERGVLHIEADYWRIVDIDIIRGPYGIFCRDCSNNVFDRLTTRDNYESGLHIQAASSNNLVSNLDSHGNRDPRNNGESADGLAIKEGSGSGNVVRGVRLWNNSDDGFDAWEFLSPITVTDSVAWGNGFNRWNLPDYTGDGNGWKMGGGDEDLPAAHVVRNSIAFDNAVGGFIDNSNPGALRFERNTAWRNGGTGFDVADADAVVAGNLSVANARAVSLGSSSSSGNSWDIGGSWPLASTNSSVITGPRTSSGAIPSSNFLHPASGAAVGARI</sequence>
<dbReference type="RefSeq" id="WP_106250204.1">
    <property type="nucleotide sequence ID" value="NZ_PVZC01000007.1"/>
</dbReference>
<dbReference type="InterPro" id="IPR006626">
    <property type="entry name" value="PbH1"/>
</dbReference>
<dbReference type="Proteomes" id="UP000237846">
    <property type="component" value="Unassembled WGS sequence"/>
</dbReference>
<evidence type="ECO:0000259" key="11">
    <source>
        <dbReference type="Pfam" id="PF07602"/>
    </source>
</evidence>
<dbReference type="EMBL" id="PVZC01000007">
    <property type="protein sequence ID" value="PRX96747.1"/>
    <property type="molecule type" value="Genomic_DNA"/>
</dbReference>
<keyword evidence="5 10" id="KW-0732">Signal</keyword>